<accession>A0A9P7U5L2</accession>
<comment type="caution">
    <text evidence="1">The sequence shown here is derived from an EMBL/GenBank/DDBJ whole genome shotgun (WGS) entry which is preliminary data.</text>
</comment>
<evidence type="ECO:0000313" key="2">
    <source>
        <dbReference type="Proteomes" id="UP000707071"/>
    </source>
</evidence>
<keyword evidence="2" id="KW-1185">Reference proteome</keyword>
<organism evidence="1 2">
    <name type="scientific">Claviceps aff. purpurea</name>
    <dbReference type="NCBI Taxonomy" id="1967640"/>
    <lineage>
        <taxon>Eukaryota</taxon>
        <taxon>Fungi</taxon>
        <taxon>Dikarya</taxon>
        <taxon>Ascomycota</taxon>
        <taxon>Pezizomycotina</taxon>
        <taxon>Sordariomycetes</taxon>
        <taxon>Hypocreomycetidae</taxon>
        <taxon>Hypocreales</taxon>
        <taxon>Clavicipitaceae</taxon>
        <taxon>Claviceps</taxon>
    </lineage>
</organism>
<proteinExistence type="predicted"/>
<evidence type="ECO:0000313" key="1">
    <source>
        <dbReference type="EMBL" id="KAG6301156.1"/>
    </source>
</evidence>
<protein>
    <submittedName>
        <fullName evidence="1">Uncharacterized protein</fullName>
    </submittedName>
</protein>
<dbReference type="AlphaFoldDB" id="A0A9P7U5L2"/>
<gene>
    <name evidence="1" type="ORF">E4U09_005691</name>
</gene>
<name>A0A9P7U5L2_9HYPO</name>
<dbReference type="Proteomes" id="UP000707071">
    <property type="component" value="Unassembled WGS sequence"/>
</dbReference>
<sequence length="243" mass="27907">MDKSTSSTDNFPTLSFKLSSVSHWGERYDTLQTVRDSQSGRHKVDPTTPSTNENDFFMTPVMMTAEECFEVFCAKPKDNMTCIATPACPVQTVTMTDQDPNRKTALDYYYNEFKAKRDIVKVKQSGLHAVRGWIATTVDPNVHRIAIREIRKKSDRRPVDDDADETYDVSVRNIVVYLRNKFAPNLMNIRTGILKKYNQHLEEAKRANTNFDNWIAQWNVGVDRGCSDIVRRVDSSSFLLCFD</sequence>
<dbReference type="EMBL" id="SRRH01000049">
    <property type="protein sequence ID" value="KAG6301156.1"/>
    <property type="molecule type" value="Genomic_DNA"/>
</dbReference>
<reference evidence="1 2" key="1">
    <citation type="journal article" date="2020" name="bioRxiv">
        <title>Whole genome comparisons of ergot fungi reveals the divergence and evolution of species within the genus Claviceps are the result of varying mechanisms driving genome evolution and host range expansion.</title>
        <authorList>
            <person name="Wyka S.A."/>
            <person name="Mondo S.J."/>
            <person name="Liu M."/>
            <person name="Dettman J."/>
            <person name="Nalam V."/>
            <person name="Broders K.D."/>
        </authorList>
    </citation>
    <scope>NUCLEOTIDE SEQUENCE [LARGE SCALE GENOMIC DNA]</scope>
    <source>
        <strain evidence="1 2">Clav52</strain>
    </source>
</reference>